<gene>
    <name evidence="1" type="ORF">E2986_13245</name>
</gene>
<evidence type="ECO:0000313" key="1">
    <source>
        <dbReference type="EMBL" id="KAF3426045.1"/>
    </source>
</evidence>
<keyword evidence="2" id="KW-1185">Reference proteome</keyword>
<accession>A0A833RZ45</accession>
<reference evidence="1" key="1">
    <citation type="submission" date="2019-11" db="EMBL/GenBank/DDBJ databases">
        <title>The nuclear and mitochondrial genomes of Frieseomelitta varia - a highly eusocial stingless bee (Meliponini) with a permanently sterile worker caste.</title>
        <authorList>
            <person name="Freitas F.C.P."/>
            <person name="Lourenco A.P."/>
            <person name="Nunes F.M.F."/>
            <person name="Paschoal A.R."/>
            <person name="Abreu F.C.P."/>
            <person name="Barbin F.O."/>
            <person name="Bataglia L."/>
            <person name="Cardoso-Junior C.A.M."/>
            <person name="Cervoni M.S."/>
            <person name="Silva S.R."/>
            <person name="Dalarmi F."/>
            <person name="Del Lama M.A."/>
            <person name="Depintor T.S."/>
            <person name="Ferreira K.M."/>
            <person name="Goria P.S."/>
            <person name="Jaskot M.C."/>
            <person name="Lago D.C."/>
            <person name="Luna-Lucena D."/>
            <person name="Moda L.M."/>
            <person name="Nascimento L."/>
            <person name="Pedrino M."/>
            <person name="Rabico F.O."/>
            <person name="Sanches F.C."/>
            <person name="Santos D.E."/>
            <person name="Santos C.G."/>
            <person name="Vieira J."/>
            <person name="Lopes T.F."/>
            <person name="Barchuk A.R."/>
            <person name="Hartfelder K."/>
            <person name="Simoes Z.L.P."/>
            <person name="Bitondi M.M.G."/>
            <person name="Pinheiro D.G."/>
        </authorList>
    </citation>
    <scope>NUCLEOTIDE SEQUENCE</scope>
    <source>
        <strain evidence="1">USP_RPSP 00005682</strain>
        <tissue evidence="1">Whole individual</tissue>
    </source>
</reference>
<protein>
    <submittedName>
        <fullName evidence="1">Uncharacterized protein</fullName>
    </submittedName>
</protein>
<name>A0A833RZ45_9HYME</name>
<sequence>MLKCNGKGFLIPETLSRQDITERYAEVSGLANIKVEGLLSREVYAYFEWYNGGRMHSRLFGVCEEQTECVTGYVNWIGRCCFKSVFFSIEVFVEILRSNTFFRIISATSVGQVKLLKILHNLAENYYQFIECVIIPHDHMILNSES</sequence>
<dbReference type="EMBL" id="WNWW01000345">
    <property type="protein sequence ID" value="KAF3426045.1"/>
    <property type="molecule type" value="Genomic_DNA"/>
</dbReference>
<proteinExistence type="predicted"/>
<comment type="caution">
    <text evidence="1">The sequence shown here is derived from an EMBL/GenBank/DDBJ whole genome shotgun (WGS) entry which is preliminary data.</text>
</comment>
<dbReference type="AlphaFoldDB" id="A0A833RZ45"/>
<evidence type="ECO:0000313" key="2">
    <source>
        <dbReference type="Proteomes" id="UP000655588"/>
    </source>
</evidence>
<dbReference type="Proteomes" id="UP000655588">
    <property type="component" value="Unassembled WGS sequence"/>
</dbReference>
<organism evidence="1 2">
    <name type="scientific">Frieseomelitta varia</name>
    <dbReference type="NCBI Taxonomy" id="561572"/>
    <lineage>
        <taxon>Eukaryota</taxon>
        <taxon>Metazoa</taxon>
        <taxon>Ecdysozoa</taxon>
        <taxon>Arthropoda</taxon>
        <taxon>Hexapoda</taxon>
        <taxon>Insecta</taxon>
        <taxon>Pterygota</taxon>
        <taxon>Neoptera</taxon>
        <taxon>Endopterygota</taxon>
        <taxon>Hymenoptera</taxon>
        <taxon>Apocrita</taxon>
        <taxon>Aculeata</taxon>
        <taxon>Apoidea</taxon>
        <taxon>Anthophila</taxon>
        <taxon>Apidae</taxon>
        <taxon>Frieseomelitta</taxon>
    </lineage>
</organism>